<keyword evidence="6" id="KW-0413">Isomerase</keyword>
<dbReference type="SUPFAM" id="SSF55869">
    <property type="entry name" value="DNA topoisomerase I domain"/>
    <property type="match status" value="1"/>
</dbReference>
<organism evidence="9 10">
    <name type="scientific">Jiella mangrovi</name>
    <dbReference type="NCBI Taxonomy" id="2821407"/>
    <lineage>
        <taxon>Bacteria</taxon>
        <taxon>Pseudomonadati</taxon>
        <taxon>Pseudomonadota</taxon>
        <taxon>Alphaproteobacteria</taxon>
        <taxon>Hyphomicrobiales</taxon>
        <taxon>Aurantimonadaceae</taxon>
        <taxon>Jiella</taxon>
    </lineage>
</organism>
<dbReference type="Gene3D" id="3.90.15.10">
    <property type="entry name" value="Topoisomerase I, Chain A, domain 3"/>
    <property type="match status" value="1"/>
</dbReference>
<evidence type="ECO:0000256" key="2">
    <source>
        <dbReference type="ARBA" id="ARBA00006645"/>
    </source>
</evidence>
<keyword evidence="4" id="KW-0799">Topoisomerase</keyword>
<gene>
    <name evidence="9" type="ORF">J6595_03445</name>
</gene>
<protein>
    <recommendedName>
        <fullName evidence="3">DNA topoisomerase</fullName>
        <ecNumber evidence="3">5.6.2.1</ecNumber>
    </recommendedName>
</protein>
<dbReference type="EMBL" id="JAGJCF010000002">
    <property type="protein sequence ID" value="MBP0614629.1"/>
    <property type="molecule type" value="Genomic_DNA"/>
</dbReference>
<evidence type="ECO:0000259" key="7">
    <source>
        <dbReference type="Pfam" id="PF01028"/>
    </source>
</evidence>
<evidence type="ECO:0000259" key="8">
    <source>
        <dbReference type="Pfam" id="PF21338"/>
    </source>
</evidence>
<dbReference type="InterPro" id="IPR001631">
    <property type="entry name" value="TopoI"/>
</dbReference>
<dbReference type="InterPro" id="IPR049331">
    <property type="entry name" value="Top1B_N_bact"/>
</dbReference>
<feature type="domain" description="DNA topoisomerase I catalytic core eukaryotic-type" evidence="7">
    <location>
        <begin position="97"/>
        <end position="308"/>
    </location>
</feature>
<evidence type="ECO:0000256" key="6">
    <source>
        <dbReference type="ARBA" id="ARBA00023235"/>
    </source>
</evidence>
<reference evidence="9 10" key="1">
    <citation type="submission" date="2021-04" db="EMBL/GenBank/DDBJ databases">
        <title>Whole genome sequence of Jiella sp. KSK16Y-1.</title>
        <authorList>
            <person name="Tuo L."/>
        </authorList>
    </citation>
    <scope>NUCLEOTIDE SEQUENCE [LARGE SCALE GENOMIC DNA]</scope>
    <source>
        <strain evidence="9 10">KSK16Y-1</strain>
    </source>
</reference>
<name>A0ABS4BF06_9HYPH</name>
<comment type="similarity">
    <text evidence="2">Belongs to the type IB topoisomerase family.</text>
</comment>
<dbReference type="PRINTS" id="PR00416">
    <property type="entry name" value="EUTPISMRASEI"/>
</dbReference>
<feature type="domain" description="DNA topoisomerase IB N-terminal" evidence="8">
    <location>
        <begin position="33"/>
        <end position="80"/>
    </location>
</feature>
<dbReference type="EC" id="5.6.2.1" evidence="3"/>
<evidence type="ECO:0000256" key="5">
    <source>
        <dbReference type="ARBA" id="ARBA00023125"/>
    </source>
</evidence>
<comment type="caution">
    <text evidence="9">The sequence shown here is derived from an EMBL/GenBank/DDBJ whole genome shotgun (WGS) entry which is preliminary data.</text>
</comment>
<dbReference type="InterPro" id="IPR035447">
    <property type="entry name" value="DNA_topo_I_N_sf"/>
</dbReference>
<dbReference type="InterPro" id="IPR011010">
    <property type="entry name" value="DNA_brk_join_enz"/>
</dbReference>
<dbReference type="InterPro" id="IPR014711">
    <property type="entry name" value="TopoI_cat_a-hlx-sub_euk"/>
</dbReference>
<proteinExistence type="inferred from homology"/>
<evidence type="ECO:0000256" key="3">
    <source>
        <dbReference type="ARBA" id="ARBA00012891"/>
    </source>
</evidence>
<dbReference type="Proteomes" id="UP000678276">
    <property type="component" value="Unassembled WGS sequence"/>
</dbReference>
<dbReference type="SUPFAM" id="SSF56349">
    <property type="entry name" value="DNA breaking-rejoining enzymes"/>
    <property type="match status" value="1"/>
</dbReference>
<dbReference type="PROSITE" id="PS52038">
    <property type="entry name" value="TOPO_IB_2"/>
    <property type="match status" value="1"/>
</dbReference>
<comment type="catalytic activity">
    <reaction evidence="1">
        <text>ATP-independent breakage of single-stranded DNA, followed by passage and rejoining.</text>
        <dbReference type="EC" id="5.6.2.1"/>
    </reaction>
</comment>
<dbReference type="Pfam" id="PF01028">
    <property type="entry name" value="Topoisom_I"/>
    <property type="match status" value="1"/>
</dbReference>
<keyword evidence="5" id="KW-0238">DNA-binding</keyword>
<dbReference type="Pfam" id="PF21338">
    <property type="entry name" value="Top1B_N_bact"/>
    <property type="match status" value="1"/>
</dbReference>
<dbReference type="Gene3D" id="3.30.66.10">
    <property type="entry name" value="DNA topoisomerase I domain"/>
    <property type="match status" value="1"/>
</dbReference>
<keyword evidence="10" id="KW-1185">Reference proteome</keyword>
<evidence type="ECO:0000256" key="1">
    <source>
        <dbReference type="ARBA" id="ARBA00000213"/>
    </source>
</evidence>
<dbReference type="InterPro" id="IPR013500">
    <property type="entry name" value="TopoI_cat_euk"/>
</dbReference>
<evidence type="ECO:0000313" key="10">
    <source>
        <dbReference type="Proteomes" id="UP000678276"/>
    </source>
</evidence>
<evidence type="ECO:0000256" key="4">
    <source>
        <dbReference type="ARBA" id="ARBA00023029"/>
    </source>
</evidence>
<accession>A0ABS4BF06</accession>
<dbReference type="Gene3D" id="1.10.132.120">
    <property type="match status" value="1"/>
</dbReference>
<evidence type="ECO:0000313" key="9">
    <source>
        <dbReference type="EMBL" id="MBP0614629.1"/>
    </source>
</evidence>
<sequence>MQYDLAIHAERYGLEMVDPESFEIERHKCGRGFKICLRSGETIHDKRLKKRVKALAIPPAWQGVKICIFENGHIQAIGRDEKGRLQYRYHDAWVNVRNAVKTERLLRFGKALPRLRGAIERDLRRRKADRRMTAALATRLVDVAAMRAGHEKYAADGGRGVASLRRQNLRIVDNVAVLKFIGKSSKEHRIEIAERPLVASLKKMRQGGGQRLFRFPGKTKKQRELTATVLNDYLSEASGAHISAKDFRTFHGSAEALRYLIEDAGDADTPNKKKRAVAAAMRSVAARLRNTPAVARSSYVHPAIVSAYEEGTLSPDLMRGRRRERLTSAETGLMRFLEEVAR</sequence>
<dbReference type="RefSeq" id="WP_209593063.1">
    <property type="nucleotide sequence ID" value="NZ_JAGJCF010000002.1"/>
</dbReference>